<proteinExistence type="predicted"/>
<dbReference type="PANTHER" id="PTHR38588:SF1">
    <property type="entry name" value="BLL0334 PROTEIN"/>
    <property type="match status" value="1"/>
</dbReference>
<reference evidence="2 3" key="1">
    <citation type="submission" date="2016-11" db="EMBL/GenBank/DDBJ databases">
        <authorList>
            <person name="Jaros S."/>
            <person name="Januszkiewicz K."/>
            <person name="Wedrychowicz H."/>
        </authorList>
    </citation>
    <scope>NUCLEOTIDE SEQUENCE [LARGE SCALE GENOMIC DNA]</scope>
    <source>
        <strain evidence="2 3">GAS86</strain>
    </source>
</reference>
<dbReference type="CDD" id="cd05018">
    <property type="entry name" value="CoxG"/>
    <property type="match status" value="1"/>
</dbReference>
<evidence type="ECO:0008006" key="4">
    <source>
        <dbReference type="Google" id="ProtNLM"/>
    </source>
</evidence>
<dbReference type="InterPro" id="IPR010419">
    <property type="entry name" value="CO_DH_gsu"/>
</dbReference>
<sequence>MELSGNQLMAAPRSAVWEALLDPAVLQRCIPGCEDVARVSDEETHVRILVKLGPVRARFTGKMFMSEVDPARHCKLSFEGVGGGAGSAKGSSNVELSDEAGGTRLTYSVAASVGGKLGQIGGRLIDSSAKKMADEFFAGLQRQLSGGAIADDAPLVAEAAARPTNAPPSPERRPNTSPSSLWPEGRFAPELARAGWFALGVLTTLLLTHLA</sequence>
<dbReference type="Gene3D" id="3.30.530.20">
    <property type="match status" value="1"/>
</dbReference>
<dbReference type="EMBL" id="FSRM01000001">
    <property type="protein sequence ID" value="SIO18793.1"/>
    <property type="molecule type" value="Genomic_DNA"/>
</dbReference>
<dbReference type="RefSeq" id="WP_074265176.1">
    <property type="nucleotide sequence ID" value="NZ_FSRM01000001.1"/>
</dbReference>
<protein>
    <recommendedName>
        <fullName evidence="4">Carbon monoxide dehydrogenase subunit G</fullName>
    </recommendedName>
</protein>
<dbReference type="Pfam" id="PF06240">
    <property type="entry name" value="COXG"/>
    <property type="match status" value="1"/>
</dbReference>
<evidence type="ECO:0000313" key="3">
    <source>
        <dbReference type="Proteomes" id="UP000184693"/>
    </source>
</evidence>
<name>A0A1N6HGB2_9BURK</name>
<organism evidence="2 3">
    <name type="scientific">Paraburkholderia phenazinium</name>
    <dbReference type="NCBI Taxonomy" id="60549"/>
    <lineage>
        <taxon>Bacteria</taxon>
        <taxon>Pseudomonadati</taxon>
        <taxon>Pseudomonadota</taxon>
        <taxon>Betaproteobacteria</taxon>
        <taxon>Burkholderiales</taxon>
        <taxon>Burkholderiaceae</taxon>
        <taxon>Paraburkholderia</taxon>
    </lineage>
</organism>
<dbReference type="AlphaFoldDB" id="A0A1N6HGB2"/>
<dbReference type="OrthoDB" id="9787428at2"/>
<evidence type="ECO:0000313" key="2">
    <source>
        <dbReference type="EMBL" id="SIO18793.1"/>
    </source>
</evidence>
<evidence type="ECO:0000256" key="1">
    <source>
        <dbReference type="SAM" id="MobiDB-lite"/>
    </source>
</evidence>
<gene>
    <name evidence="2" type="ORF">SAMN05444168_3259</name>
</gene>
<feature type="region of interest" description="Disordered" evidence="1">
    <location>
        <begin position="161"/>
        <end position="182"/>
    </location>
</feature>
<dbReference type="InterPro" id="IPR023393">
    <property type="entry name" value="START-like_dom_sf"/>
</dbReference>
<dbReference type="PANTHER" id="PTHR38588">
    <property type="entry name" value="BLL0334 PROTEIN"/>
    <property type="match status" value="1"/>
</dbReference>
<dbReference type="Proteomes" id="UP000184693">
    <property type="component" value="Unassembled WGS sequence"/>
</dbReference>
<accession>A0A1N6HGB2</accession>
<dbReference type="SUPFAM" id="SSF55961">
    <property type="entry name" value="Bet v1-like"/>
    <property type="match status" value="1"/>
</dbReference>